<organism evidence="1 2">
    <name type="scientific">Azospirillum baldaniorum</name>
    <dbReference type="NCBI Taxonomy" id="1064539"/>
    <lineage>
        <taxon>Bacteria</taxon>
        <taxon>Pseudomonadati</taxon>
        <taxon>Pseudomonadota</taxon>
        <taxon>Alphaproteobacteria</taxon>
        <taxon>Rhodospirillales</taxon>
        <taxon>Azospirillaceae</taxon>
        <taxon>Azospirillum</taxon>
    </lineage>
</organism>
<dbReference type="KEGG" id="abs:AZOBR_p270218"/>
<name>A0A9P1JY86_9PROT</name>
<evidence type="ECO:0000313" key="2">
    <source>
        <dbReference type="Proteomes" id="UP000007319"/>
    </source>
</evidence>
<accession>A0A9P1JY86</accession>
<dbReference type="Proteomes" id="UP000007319">
    <property type="component" value="Plasmid AZOBR_p2"/>
</dbReference>
<protein>
    <submittedName>
        <fullName evidence="1">Uncharacterized protein</fullName>
    </submittedName>
</protein>
<dbReference type="EMBL" id="HE577329">
    <property type="protein sequence ID" value="CCD02022.1"/>
    <property type="molecule type" value="Genomic_DNA"/>
</dbReference>
<dbReference type="RefSeq" id="WP_014242356.1">
    <property type="nucleotide sequence ID" value="NC_016618.1"/>
</dbReference>
<dbReference type="AlphaFoldDB" id="A0A9P1JY86"/>
<geneLocation type="plasmid" evidence="1 2">
    <name>AZOBR_p2</name>
</geneLocation>
<sequence length="138" mass="14924">MRTRRLFLLDPSDQITNRQTAAFQQAADWALDHAQIKHPDGTATGVMFLPEFGDVLFRVVNRGYGITLGANGNVSVIFSKLDDVLEIVPSVIVTLMPMHVRGEKLIAHSIHLNQAAAGSEFPSGLGDAIADAFVGKLL</sequence>
<evidence type="ECO:0000313" key="1">
    <source>
        <dbReference type="EMBL" id="CCD02022.1"/>
    </source>
</evidence>
<keyword evidence="1" id="KW-0614">Plasmid</keyword>
<proteinExistence type="predicted"/>
<keyword evidence="2" id="KW-1185">Reference proteome</keyword>
<gene>
    <name evidence="1" type="ORF">AZOBR_p270218</name>
</gene>
<reference evidence="1 2" key="1">
    <citation type="journal article" date="2011" name="PLoS Genet.">
        <title>Azospirillum genomes reveal transition of bacteria from aquatic to terrestrial environments.</title>
        <authorList>
            <person name="Wisniewski-Dye F."/>
            <person name="Borziak K."/>
            <person name="Khalsa-Moyers G."/>
            <person name="Alexandre G."/>
            <person name="Sukharnikov L.O."/>
            <person name="Wuichet K."/>
            <person name="Hurst G.B."/>
            <person name="McDonald W.H."/>
            <person name="Robertson J.S."/>
            <person name="Barbe V."/>
            <person name="Calteau A."/>
            <person name="Rouy Z."/>
            <person name="Mangenot S."/>
            <person name="Prigent-Combaret C."/>
            <person name="Normand P."/>
            <person name="Boyer M."/>
            <person name="Siguier P."/>
            <person name="Dessaux Y."/>
            <person name="Elmerich C."/>
            <person name="Condemine G."/>
            <person name="Krishnen G."/>
            <person name="Kennedy I."/>
            <person name="Paterson A.H."/>
            <person name="Gonzalez V."/>
            <person name="Mavingui P."/>
            <person name="Zhulin I.B."/>
        </authorList>
    </citation>
    <scope>NUCLEOTIDE SEQUENCE [LARGE SCALE GENOMIC DNA]</scope>
    <source>
        <strain evidence="1 2">Sp245</strain>
    </source>
</reference>